<dbReference type="Proteomes" id="UP001152607">
    <property type="component" value="Unassembled WGS sequence"/>
</dbReference>
<accession>A0A9W4U605</accession>
<evidence type="ECO:0000313" key="1">
    <source>
        <dbReference type="EMBL" id="CAI6279804.1"/>
    </source>
</evidence>
<reference evidence="1" key="1">
    <citation type="submission" date="2023-01" db="EMBL/GenBank/DDBJ databases">
        <authorList>
            <person name="Van Ghelder C."/>
            <person name="Rancurel C."/>
        </authorList>
    </citation>
    <scope>NUCLEOTIDE SEQUENCE</scope>
    <source>
        <strain evidence="1">CNCM I-4278</strain>
    </source>
</reference>
<evidence type="ECO:0000313" key="2">
    <source>
        <dbReference type="Proteomes" id="UP001152607"/>
    </source>
</evidence>
<proteinExistence type="predicted"/>
<organism evidence="1 2">
    <name type="scientific">Periconia digitata</name>
    <dbReference type="NCBI Taxonomy" id="1303443"/>
    <lineage>
        <taxon>Eukaryota</taxon>
        <taxon>Fungi</taxon>
        <taxon>Dikarya</taxon>
        <taxon>Ascomycota</taxon>
        <taxon>Pezizomycotina</taxon>
        <taxon>Dothideomycetes</taxon>
        <taxon>Pleosporomycetidae</taxon>
        <taxon>Pleosporales</taxon>
        <taxon>Massarineae</taxon>
        <taxon>Periconiaceae</taxon>
        <taxon>Periconia</taxon>
    </lineage>
</organism>
<gene>
    <name evidence="1" type="ORF">PDIGIT_LOCUS2064</name>
</gene>
<sequence>MQAFAIAIMQCEASIIQCGIVVVESNNGGAQIRRMLPGFSSWCSEMSWTPVASNIRTVIFSKRLSMRKSVWRSRTCWAR</sequence>
<protein>
    <submittedName>
        <fullName evidence="1">Uncharacterized protein</fullName>
    </submittedName>
</protein>
<name>A0A9W4U605_9PLEO</name>
<keyword evidence="2" id="KW-1185">Reference proteome</keyword>
<dbReference type="EMBL" id="CAOQHR010000001">
    <property type="protein sequence ID" value="CAI6279804.1"/>
    <property type="molecule type" value="Genomic_DNA"/>
</dbReference>
<dbReference type="AlphaFoldDB" id="A0A9W4U605"/>
<comment type="caution">
    <text evidence="1">The sequence shown here is derived from an EMBL/GenBank/DDBJ whole genome shotgun (WGS) entry which is preliminary data.</text>
</comment>